<dbReference type="Proteomes" id="UP000034076">
    <property type="component" value="Unassembled WGS sequence"/>
</dbReference>
<keyword evidence="5" id="KW-1185">Reference proteome</keyword>
<name>A0A0M2NGF6_9FIRM</name>
<dbReference type="InterPro" id="IPR050922">
    <property type="entry name" value="LytR/CpsA/Psr_CW_biosynth"/>
</dbReference>
<sequence length="336" mass="37457">MKERTGAKKKWKRNLIITGAVIGAVVLTALCVLHHYTGYNRYMFKNENPYRLREEEELSFSRDGVTYKYNEDIVNVLLMGIDKTQQRDINYIVENGYQADAVFVAAINTKTGGVRIVNIPRDTLTEIMRFDRNGAFSRVGVSPICTAHSFGDGRLMSGQLMEAAVGNLLYGVPIHGYLSIDIDGISVLTEAVGGVEVELLEDFTAVDAEMTKGAIYTLDGEKAELYVRARQLPGMSGEDAKRIPRQIQFISAYAKAVKEKIKEEPGYLPELLKGVRNHTSMDMTDRECLYVANTLLKAGIEVTDIETIAGGAEEEGFRPDPKELKRLVQEIYFVPA</sequence>
<dbReference type="EMBL" id="LAYJ01000112">
    <property type="protein sequence ID" value="KKI50026.1"/>
    <property type="molecule type" value="Genomic_DNA"/>
</dbReference>
<dbReference type="AlphaFoldDB" id="A0A0M2NGF6"/>
<dbReference type="Gene3D" id="3.40.630.190">
    <property type="entry name" value="LCP protein"/>
    <property type="match status" value="1"/>
</dbReference>
<evidence type="ECO:0000256" key="2">
    <source>
        <dbReference type="SAM" id="Phobius"/>
    </source>
</evidence>
<dbReference type="PANTHER" id="PTHR33392">
    <property type="entry name" value="POLYISOPRENYL-TEICHOIC ACID--PEPTIDOGLYCAN TEICHOIC ACID TRANSFERASE TAGU"/>
    <property type="match status" value="1"/>
</dbReference>
<accession>A0A0M2NGF6</accession>
<comment type="caution">
    <text evidence="4">The sequence shown here is derived from an EMBL/GenBank/DDBJ whole genome shotgun (WGS) entry which is preliminary data.</text>
</comment>
<protein>
    <submittedName>
        <fullName evidence="4">Cell envelope-related transcriptional attenuator</fullName>
    </submittedName>
</protein>
<comment type="similarity">
    <text evidence="1">Belongs to the LytR/CpsA/Psr (LCP) family.</text>
</comment>
<dbReference type="OrthoDB" id="3172933at2"/>
<dbReference type="NCBIfam" id="TIGR00350">
    <property type="entry name" value="lytR_cpsA_psr"/>
    <property type="match status" value="1"/>
</dbReference>
<organism evidence="4 5">
    <name type="scientific">Christensenella hongkongensis</name>
    <dbReference type="NCBI Taxonomy" id="270498"/>
    <lineage>
        <taxon>Bacteria</taxon>
        <taxon>Bacillati</taxon>
        <taxon>Bacillota</taxon>
        <taxon>Clostridia</taxon>
        <taxon>Christensenellales</taxon>
        <taxon>Christensenellaceae</taxon>
        <taxon>Christensenella</taxon>
    </lineage>
</organism>
<proteinExistence type="inferred from homology"/>
<reference evidence="4 5" key="1">
    <citation type="submission" date="2015-04" db="EMBL/GenBank/DDBJ databases">
        <title>Draft genome sequence of bacteremic isolate Catabacter hongkongensis type strain HKU16T.</title>
        <authorList>
            <person name="Lau S.K."/>
            <person name="Teng J.L."/>
            <person name="Huang Y."/>
            <person name="Curreem S.O."/>
            <person name="Tsui S.K."/>
            <person name="Woo P.C."/>
        </authorList>
    </citation>
    <scope>NUCLEOTIDE SEQUENCE [LARGE SCALE GENOMIC DNA]</scope>
    <source>
        <strain evidence="4 5">HKU16</strain>
    </source>
</reference>
<keyword evidence="2" id="KW-0472">Membrane</keyword>
<evidence type="ECO:0000313" key="5">
    <source>
        <dbReference type="Proteomes" id="UP000034076"/>
    </source>
</evidence>
<dbReference type="InterPro" id="IPR004474">
    <property type="entry name" value="LytR_CpsA_psr"/>
</dbReference>
<dbReference type="Pfam" id="PF03816">
    <property type="entry name" value="LytR_cpsA_psr"/>
    <property type="match status" value="1"/>
</dbReference>
<dbReference type="PANTHER" id="PTHR33392:SF6">
    <property type="entry name" value="POLYISOPRENYL-TEICHOIC ACID--PEPTIDOGLYCAN TEICHOIC ACID TRANSFERASE TAGU"/>
    <property type="match status" value="1"/>
</dbReference>
<feature type="transmembrane region" description="Helical" evidence="2">
    <location>
        <begin position="15"/>
        <end position="36"/>
    </location>
</feature>
<gene>
    <name evidence="4" type="ORF">CHK_2089</name>
</gene>
<keyword evidence="2" id="KW-0812">Transmembrane</keyword>
<dbReference type="STRING" id="270498.CHK_2089"/>
<evidence type="ECO:0000259" key="3">
    <source>
        <dbReference type="Pfam" id="PF03816"/>
    </source>
</evidence>
<evidence type="ECO:0000256" key="1">
    <source>
        <dbReference type="ARBA" id="ARBA00006068"/>
    </source>
</evidence>
<keyword evidence="2" id="KW-1133">Transmembrane helix</keyword>
<dbReference type="RefSeq" id="WP_046443944.1">
    <property type="nucleotide sequence ID" value="NZ_JAXDTA010000086.1"/>
</dbReference>
<evidence type="ECO:0000313" key="4">
    <source>
        <dbReference type="EMBL" id="KKI50026.1"/>
    </source>
</evidence>
<feature type="domain" description="Cell envelope-related transcriptional attenuator" evidence="3">
    <location>
        <begin position="99"/>
        <end position="258"/>
    </location>
</feature>